<proteinExistence type="inferred from homology"/>
<comment type="cofactor">
    <cofactor evidence="2">
        <name>Mg(2+)</name>
        <dbReference type="ChEBI" id="CHEBI:18420"/>
    </cofactor>
</comment>
<accession>A0A7C6Z6Z0</accession>
<dbReference type="Pfam" id="PF01975">
    <property type="entry name" value="SurE"/>
    <property type="match status" value="1"/>
</dbReference>
<dbReference type="GO" id="GO:0008253">
    <property type="term" value="F:5'-nucleotidase activity"/>
    <property type="evidence" value="ECO:0007669"/>
    <property type="project" value="UniProtKB-UniRule"/>
</dbReference>
<feature type="binding site" evidence="9">
    <location>
        <position position="9"/>
    </location>
    <ligand>
        <name>a divalent metal cation</name>
        <dbReference type="ChEBI" id="CHEBI:60240"/>
    </ligand>
</feature>
<dbReference type="Proteomes" id="UP000553059">
    <property type="component" value="Unassembled WGS sequence"/>
</dbReference>
<dbReference type="InterPro" id="IPR002828">
    <property type="entry name" value="SurE-like_Pase/nucleotidase"/>
</dbReference>
<dbReference type="GO" id="GO:0008254">
    <property type="term" value="F:3'-nucleotidase activity"/>
    <property type="evidence" value="ECO:0007669"/>
    <property type="project" value="TreeGrafter"/>
</dbReference>
<dbReference type="GO" id="GO:0004309">
    <property type="term" value="F:exopolyphosphatase activity"/>
    <property type="evidence" value="ECO:0007669"/>
    <property type="project" value="TreeGrafter"/>
</dbReference>
<dbReference type="EC" id="3.1.3.5" evidence="9"/>
<gene>
    <name evidence="9 11" type="primary">surE</name>
    <name evidence="11" type="ORF">GX523_18235</name>
</gene>
<keyword evidence="8 9" id="KW-0378">Hydrolase</keyword>
<evidence type="ECO:0000256" key="7">
    <source>
        <dbReference type="ARBA" id="ARBA00022741"/>
    </source>
</evidence>
<dbReference type="GO" id="GO:0000166">
    <property type="term" value="F:nucleotide binding"/>
    <property type="evidence" value="ECO:0007669"/>
    <property type="project" value="UniProtKB-KW"/>
</dbReference>
<dbReference type="InterPro" id="IPR030048">
    <property type="entry name" value="SurE"/>
</dbReference>
<dbReference type="InterPro" id="IPR036523">
    <property type="entry name" value="SurE-like_sf"/>
</dbReference>
<dbReference type="NCBIfam" id="TIGR00087">
    <property type="entry name" value="surE"/>
    <property type="match status" value="1"/>
</dbReference>
<evidence type="ECO:0000256" key="8">
    <source>
        <dbReference type="ARBA" id="ARBA00022801"/>
    </source>
</evidence>
<comment type="function">
    <text evidence="9">Nucleotidase that shows phosphatase activity on nucleoside 5'-monophosphates.</text>
</comment>
<dbReference type="SUPFAM" id="SSF64167">
    <property type="entry name" value="SurE-like"/>
    <property type="match status" value="1"/>
</dbReference>
<keyword evidence="6 9" id="KW-0479">Metal-binding</keyword>
<feature type="domain" description="Survival protein SurE-like phosphatase/nucleotidase" evidence="10">
    <location>
        <begin position="3"/>
        <end position="183"/>
    </location>
</feature>
<dbReference type="EMBL" id="DUTF01000385">
    <property type="protein sequence ID" value="HHY28641.1"/>
    <property type="molecule type" value="Genomic_DNA"/>
</dbReference>
<name>A0A7C6Z6Z0_9FIRM</name>
<evidence type="ECO:0000256" key="6">
    <source>
        <dbReference type="ARBA" id="ARBA00022723"/>
    </source>
</evidence>
<organism evidence="11 12">
    <name type="scientific">Desulfitobacterium dehalogenans</name>
    <dbReference type="NCBI Taxonomy" id="36854"/>
    <lineage>
        <taxon>Bacteria</taxon>
        <taxon>Bacillati</taxon>
        <taxon>Bacillota</taxon>
        <taxon>Clostridia</taxon>
        <taxon>Eubacteriales</taxon>
        <taxon>Desulfitobacteriaceae</taxon>
        <taxon>Desulfitobacterium</taxon>
    </lineage>
</organism>
<keyword evidence="5 9" id="KW-0963">Cytoplasm</keyword>
<dbReference type="GO" id="GO:0046872">
    <property type="term" value="F:metal ion binding"/>
    <property type="evidence" value="ECO:0007669"/>
    <property type="project" value="UniProtKB-UniRule"/>
</dbReference>
<evidence type="ECO:0000256" key="2">
    <source>
        <dbReference type="ARBA" id="ARBA00001946"/>
    </source>
</evidence>
<evidence type="ECO:0000256" key="5">
    <source>
        <dbReference type="ARBA" id="ARBA00022490"/>
    </source>
</evidence>
<dbReference type="NCBIfam" id="NF001490">
    <property type="entry name" value="PRK00346.1-4"/>
    <property type="match status" value="1"/>
</dbReference>
<comment type="catalytic activity">
    <reaction evidence="1 9">
        <text>a ribonucleoside 5'-phosphate + H2O = a ribonucleoside + phosphate</text>
        <dbReference type="Rhea" id="RHEA:12484"/>
        <dbReference type="ChEBI" id="CHEBI:15377"/>
        <dbReference type="ChEBI" id="CHEBI:18254"/>
        <dbReference type="ChEBI" id="CHEBI:43474"/>
        <dbReference type="ChEBI" id="CHEBI:58043"/>
        <dbReference type="EC" id="3.1.3.5"/>
    </reaction>
</comment>
<comment type="similarity">
    <text evidence="4 9">Belongs to the SurE nucleotidase family.</text>
</comment>
<keyword evidence="7 9" id="KW-0547">Nucleotide-binding</keyword>
<evidence type="ECO:0000313" key="11">
    <source>
        <dbReference type="EMBL" id="HHY28641.1"/>
    </source>
</evidence>
<feature type="binding site" evidence="9">
    <location>
        <position position="95"/>
    </location>
    <ligand>
        <name>a divalent metal cation</name>
        <dbReference type="ChEBI" id="CHEBI:60240"/>
    </ligand>
</feature>
<evidence type="ECO:0000256" key="1">
    <source>
        <dbReference type="ARBA" id="ARBA00000815"/>
    </source>
</evidence>
<reference evidence="11 12" key="1">
    <citation type="journal article" date="2020" name="Biotechnol. Biofuels">
        <title>New insights from the biogas microbiome by comprehensive genome-resolved metagenomics of nearly 1600 species originating from multiple anaerobic digesters.</title>
        <authorList>
            <person name="Campanaro S."/>
            <person name="Treu L."/>
            <person name="Rodriguez-R L.M."/>
            <person name="Kovalovszki A."/>
            <person name="Ziels R.M."/>
            <person name="Maus I."/>
            <person name="Zhu X."/>
            <person name="Kougias P.G."/>
            <person name="Basile A."/>
            <person name="Luo G."/>
            <person name="Schluter A."/>
            <person name="Konstantinidis K.T."/>
            <person name="Angelidaki I."/>
        </authorList>
    </citation>
    <scope>NUCLEOTIDE SEQUENCE [LARGE SCALE GENOMIC DNA]</scope>
    <source>
        <strain evidence="11">AS05jafATM_4</strain>
    </source>
</reference>
<dbReference type="HAMAP" id="MF_00060">
    <property type="entry name" value="SurE"/>
    <property type="match status" value="1"/>
</dbReference>
<evidence type="ECO:0000256" key="4">
    <source>
        <dbReference type="ARBA" id="ARBA00011062"/>
    </source>
</evidence>
<evidence type="ECO:0000259" key="10">
    <source>
        <dbReference type="Pfam" id="PF01975"/>
    </source>
</evidence>
<dbReference type="PANTHER" id="PTHR30457">
    <property type="entry name" value="5'-NUCLEOTIDASE SURE"/>
    <property type="match status" value="1"/>
</dbReference>
<protein>
    <recommendedName>
        <fullName evidence="9">5'-nucleotidase SurE</fullName>
        <ecNumber evidence="9">3.1.3.5</ecNumber>
    </recommendedName>
    <alternativeName>
        <fullName evidence="9">Nucleoside 5'-monophosphate phosphohydrolase</fullName>
    </alternativeName>
</protein>
<evidence type="ECO:0000313" key="12">
    <source>
        <dbReference type="Proteomes" id="UP000553059"/>
    </source>
</evidence>
<feature type="binding site" evidence="9">
    <location>
        <position position="8"/>
    </location>
    <ligand>
        <name>a divalent metal cation</name>
        <dbReference type="ChEBI" id="CHEBI:60240"/>
    </ligand>
</feature>
<dbReference type="FunFam" id="3.40.1210.10:FF:000001">
    <property type="entry name" value="5'/3'-nucleotidase SurE"/>
    <property type="match status" value="1"/>
</dbReference>
<dbReference type="GO" id="GO:0005737">
    <property type="term" value="C:cytoplasm"/>
    <property type="evidence" value="ECO:0007669"/>
    <property type="project" value="UniProtKB-SubCell"/>
</dbReference>
<comment type="subcellular location">
    <subcellularLocation>
        <location evidence="3 9">Cytoplasm</location>
    </subcellularLocation>
</comment>
<feature type="binding site" evidence="9">
    <location>
        <position position="40"/>
    </location>
    <ligand>
        <name>a divalent metal cation</name>
        <dbReference type="ChEBI" id="CHEBI:60240"/>
    </ligand>
</feature>
<evidence type="ECO:0000256" key="9">
    <source>
        <dbReference type="HAMAP-Rule" id="MF_00060"/>
    </source>
</evidence>
<comment type="caution">
    <text evidence="11">The sequence shown here is derived from an EMBL/GenBank/DDBJ whole genome shotgun (WGS) entry which is preliminary data.</text>
</comment>
<sequence length="252" mass="27540">MHILLTNDDGYFAPGLQTLYTTLAEEGYDVSIVAPDSQKSATGHSITLFEPLFITKYSLNNGIGYAVSGKPADCVKIAIQGCIIPKPDLVISGINNGPNLGTDVFYSGTVSAAMEGVLLGIPAIAVSLASFSATDYKPAAQFVAKWLQKLHLGPGLININIPPLPEKEWKGVRVTKLGKAVYENVFEHRQTPYGRDYYWQAGTVSPEVDQETDLYAVQEGYVSITPMHSDLTDYMKLKELRQSLSFEMNANK</sequence>
<dbReference type="NCBIfam" id="NF001492">
    <property type="entry name" value="PRK00346.2-2"/>
    <property type="match status" value="1"/>
</dbReference>
<evidence type="ECO:0000256" key="3">
    <source>
        <dbReference type="ARBA" id="ARBA00004496"/>
    </source>
</evidence>
<comment type="cofactor">
    <cofactor evidence="9">
        <name>a divalent metal cation</name>
        <dbReference type="ChEBI" id="CHEBI:60240"/>
    </cofactor>
    <text evidence="9">Binds 1 divalent metal cation per subunit.</text>
</comment>
<dbReference type="AlphaFoldDB" id="A0A7C6Z6Z0"/>
<dbReference type="PANTHER" id="PTHR30457:SF12">
    <property type="entry name" value="5'_3'-NUCLEOTIDASE SURE"/>
    <property type="match status" value="1"/>
</dbReference>
<dbReference type="Gene3D" id="3.40.1210.10">
    <property type="entry name" value="Survival protein SurE-like phosphatase/nucleotidase"/>
    <property type="match status" value="1"/>
</dbReference>